<proteinExistence type="inferred from homology"/>
<dbReference type="GO" id="GO:0016491">
    <property type="term" value="F:oxidoreductase activity"/>
    <property type="evidence" value="ECO:0007669"/>
    <property type="project" value="UniProtKB-KW"/>
</dbReference>
<dbReference type="KEGG" id="spue:AB5L97_01060"/>
<dbReference type="PANTHER" id="PTHR42879">
    <property type="entry name" value="3-OXOACYL-(ACYL-CARRIER-PROTEIN) REDUCTASE"/>
    <property type="match status" value="1"/>
</dbReference>
<dbReference type="InterPro" id="IPR036291">
    <property type="entry name" value="NAD(P)-bd_dom_sf"/>
</dbReference>
<dbReference type="PRINTS" id="PR00081">
    <property type="entry name" value="GDHRDH"/>
</dbReference>
<dbReference type="InterPro" id="IPR002347">
    <property type="entry name" value="SDR_fam"/>
</dbReference>
<dbReference type="Pfam" id="PF13561">
    <property type="entry name" value="adh_short_C2"/>
    <property type="match status" value="1"/>
</dbReference>
<protein>
    <submittedName>
        <fullName evidence="2">SDR family NAD(P)-dependent oxidoreductase</fullName>
        <ecNumber evidence="2">1.1.1.-</ecNumber>
    </submittedName>
</protein>
<name>A0AB39L455_9MICC</name>
<dbReference type="PANTHER" id="PTHR42879:SF2">
    <property type="entry name" value="3-OXOACYL-[ACYL-CARRIER-PROTEIN] REDUCTASE FABG"/>
    <property type="match status" value="1"/>
</dbReference>
<dbReference type="AlphaFoldDB" id="A0AB39L455"/>
<dbReference type="RefSeq" id="WP_369046135.1">
    <property type="nucleotide sequence ID" value="NZ_CP163302.1"/>
</dbReference>
<keyword evidence="2" id="KW-0560">Oxidoreductase</keyword>
<dbReference type="InterPro" id="IPR050259">
    <property type="entry name" value="SDR"/>
</dbReference>
<accession>A0AB39L455</accession>
<dbReference type="CDD" id="cd05233">
    <property type="entry name" value="SDR_c"/>
    <property type="match status" value="1"/>
</dbReference>
<dbReference type="EMBL" id="CP163302">
    <property type="protein sequence ID" value="XDP45645.1"/>
    <property type="molecule type" value="Genomic_DNA"/>
</dbReference>
<reference evidence="2" key="1">
    <citation type="submission" date="2024-07" db="EMBL/GenBank/DDBJ databases">
        <authorList>
            <person name="fu j."/>
        </authorList>
    </citation>
    <scope>NUCLEOTIDE SEQUENCE</scope>
    <source>
        <strain evidence="2">P10A9</strain>
    </source>
</reference>
<organism evidence="2">
    <name type="scientific">Sinomonas puerhi</name>
    <dbReference type="NCBI Taxonomy" id="3238584"/>
    <lineage>
        <taxon>Bacteria</taxon>
        <taxon>Bacillati</taxon>
        <taxon>Actinomycetota</taxon>
        <taxon>Actinomycetes</taxon>
        <taxon>Micrococcales</taxon>
        <taxon>Micrococcaceae</taxon>
        <taxon>Sinomonas</taxon>
    </lineage>
</organism>
<comment type="similarity">
    <text evidence="1">Belongs to the short-chain dehydrogenases/reductases (SDR) family.</text>
</comment>
<evidence type="ECO:0000256" key="1">
    <source>
        <dbReference type="ARBA" id="ARBA00006484"/>
    </source>
</evidence>
<dbReference type="Gene3D" id="3.40.50.720">
    <property type="entry name" value="NAD(P)-binding Rossmann-like Domain"/>
    <property type="match status" value="1"/>
</dbReference>
<evidence type="ECO:0000313" key="2">
    <source>
        <dbReference type="EMBL" id="XDP45645.1"/>
    </source>
</evidence>
<dbReference type="EC" id="1.1.1.-" evidence="2"/>
<dbReference type="SUPFAM" id="SSF51735">
    <property type="entry name" value="NAD(P)-binding Rossmann-fold domains"/>
    <property type="match status" value="1"/>
</dbReference>
<gene>
    <name evidence="2" type="ORF">AB5L97_01060</name>
</gene>
<sequence length="256" mass="25213">MGTFSGRRVLLVGTGGIGAAVALRLAAEGSRVFGTYRSDHDGAAALGARLPAGSWAGSARLDAADPASVDDVAGPGGSAGAALGGIDTLVVTTGHRHPLEILAKTDPAVIQDIVRTELVGPMLLVRAVLPEMVEAGFGRIVLVGSDSGKAGTLGDAASSSARAGLHGLARAVARETARTDVTINVVSPGPTDTGLLAGMLAADGLTGKVMAGTLRAVPKGRAARPEEVAAAIAHLASAEAGFTTGQVLSVSGGLTM</sequence>